<comment type="caution">
    <text evidence="1">The sequence shown here is derived from an EMBL/GenBank/DDBJ whole genome shotgun (WGS) entry which is preliminary data.</text>
</comment>
<keyword evidence="2" id="KW-1185">Reference proteome</keyword>
<dbReference type="OrthoDB" id="10065089at2759"/>
<organism evidence="1 2">
    <name type="scientific">Funneliformis geosporum</name>
    <dbReference type="NCBI Taxonomy" id="1117311"/>
    <lineage>
        <taxon>Eukaryota</taxon>
        <taxon>Fungi</taxon>
        <taxon>Fungi incertae sedis</taxon>
        <taxon>Mucoromycota</taxon>
        <taxon>Glomeromycotina</taxon>
        <taxon>Glomeromycetes</taxon>
        <taxon>Glomerales</taxon>
        <taxon>Glomeraceae</taxon>
        <taxon>Funneliformis</taxon>
    </lineage>
</organism>
<sequence>EKINSAAKSLAEYQQMIEIVTDDLMKKEGKVRPIWILLVDSEPDENLRHMKNIIHYAHLFHALDLNYLTIRIHTQGQNAYNLVERNIASLFTKLYDKILNIQKKLCNIWKRNDIYEKPVMVKYVDQERHPFNDPKPLIL</sequence>
<evidence type="ECO:0000313" key="2">
    <source>
        <dbReference type="Proteomes" id="UP001153678"/>
    </source>
</evidence>
<dbReference type="Proteomes" id="UP001153678">
    <property type="component" value="Unassembled WGS sequence"/>
</dbReference>
<dbReference type="EMBL" id="CAMKVN010007393">
    <property type="protein sequence ID" value="CAI2191434.1"/>
    <property type="molecule type" value="Genomic_DNA"/>
</dbReference>
<evidence type="ECO:0000313" key="1">
    <source>
        <dbReference type="EMBL" id="CAI2191434.1"/>
    </source>
</evidence>
<dbReference type="PANTHER" id="PTHR46954:SF1">
    <property type="entry name" value="C2H2-TYPE DOMAIN-CONTAINING PROTEIN"/>
    <property type="match status" value="1"/>
</dbReference>
<dbReference type="AlphaFoldDB" id="A0A9W4T1T0"/>
<feature type="non-terminal residue" evidence="1">
    <location>
        <position position="1"/>
    </location>
</feature>
<gene>
    <name evidence="1" type="ORF">FWILDA_LOCUS15070</name>
</gene>
<name>A0A9W4T1T0_9GLOM</name>
<reference evidence="1" key="1">
    <citation type="submission" date="2022-08" db="EMBL/GenBank/DDBJ databases">
        <authorList>
            <person name="Kallberg Y."/>
            <person name="Tangrot J."/>
            <person name="Rosling A."/>
        </authorList>
    </citation>
    <scope>NUCLEOTIDE SEQUENCE</scope>
    <source>
        <strain evidence="1">Wild A</strain>
    </source>
</reference>
<protein>
    <submittedName>
        <fullName evidence="1">6582_t:CDS:1</fullName>
    </submittedName>
</protein>
<accession>A0A9W4T1T0</accession>
<dbReference type="PANTHER" id="PTHR46954">
    <property type="entry name" value="C2H2-TYPE DOMAIN-CONTAINING PROTEIN"/>
    <property type="match status" value="1"/>
</dbReference>
<proteinExistence type="predicted"/>